<evidence type="ECO:0000313" key="4">
    <source>
        <dbReference type="Proteomes" id="UP000250043"/>
    </source>
</evidence>
<dbReference type="PROSITE" id="PS50172">
    <property type="entry name" value="BRCT"/>
    <property type="match status" value="1"/>
</dbReference>
<feature type="region of interest" description="Disordered" evidence="1">
    <location>
        <begin position="1"/>
        <end position="66"/>
    </location>
</feature>
<feature type="region of interest" description="Disordered" evidence="1">
    <location>
        <begin position="146"/>
        <end position="189"/>
    </location>
</feature>
<accession>A0A8E2DKZ3</accession>
<protein>
    <recommendedName>
        <fullName evidence="2">BRCT domain-containing protein</fullName>
    </recommendedName>
</protein>
<feature type="compositionally biased region" description="Pro residues" evidence="1">
    <location>
        <begin position="115"/>
        <end position="125"/>
    </location>
</feature>
<dbReference type="Proteomes" id="UP000250043">
    <property type="component" value="Unassembled WGS sequence"/>
</dbReference>
<dbReference type="Gene3D" id="3.40.50.10190">
    <property type="entry name" value="BRCT domain"/>
    <property type="match status" value="1"/>
</dbReference>
<dbReference type="InterPro" id="IPR036420">
    <property type="entry name" value="BRCT_dom_sf"/>
</dbReference>
<feature type="compositionally biased region" description="Low complexity" evidence="1">
    <location>
        <begin position="97"/>
        <end position="114"/>
    </location>
</feature>
<dbReference type="OrthoDB" id="2384350at2759"/>
<dbReference type="AlphaFoldDB" id="A0A8E2DKZ3"/>
<dbReference type="Pfam" id="PF00533">
    <property type="entry name" value="BRCT"/>
    <property type="match status" value="1"/>
</dbReference>
<sequence length="374" mass="39596">MRGRVTLKASKQTSLPVVQGSPVKGGADREPTGEDVLDVPYAQPLSTTEGGSETAPGTVGAQPFPEANNLVSSTQAAGQDVTADLRRVAHRERSSRRASLASQRLAQSISGGPLPYTPPTLPPGPMTSSGNAKENAVLTGESSLATVTNGAQSAPATLTRTRGSGARVSAHGRNSDMSPGQDDSDSKAGGGALNVLSDCTIFVDVRTDDGDDAGALFTDMLKGMGAKILQRVGQTCTHVVYKNGLMSTITRYRLLHDPRPLVVGIAWVVECVEQRTRVDETKFLITLDGVNVAGTNKRRRSMLPKLLGSDPEGSGTPPQHAHSPADRNADHPSYVISPPHSREYMADVEMESLPPLEKARRRKSLLFGPHSMHA</sequence>
<evidence type="ECO:0000259" key="2">
    <source>
        <dbReference type="PROSITE" id="PS50172"/>
    </source>
</evidence>
<gene>
    <name evidence="3" type="ORF">OBBRIDRAFT_727636</name>
</gene>
<dbReference type="EMBL" id="KV722375">
    <property type="protein sequence ID" value="OCH92020.1"/>
    <property type="molecule type" value="Genomic_DNA"/>
</dbReference>
<feature type="region of interest" description="Disordered" evidence="1">
    <location>
        <begin position="89"/>
        <end position="133"/>
    </location>
</feature>
<reference evidence="3 4" key="1">
    <citation type="submission" date="2016-07" db="EMBL/GenBank/DDBJ databases">
        <title>Draft genome of the white-rot fungus Obba rivulosa 3A-2.</title>
        <authorList>
            <consortium name="DOE Joint Genome Institute"/>
            <person name="Miettinen O."/>
            <person name="Riley R."/>
            <person name="Acob R."/>
            <person name="Barry K."/>
            <person name="Cullen D."/>
            <person name="De Vries R."/>
            <person name="Hainaut M."/>
            <person name="Hatakka A."/>
            <person name="Henrissat B."/>
            <person name="Hilden K."/>
            <person name="Kuo R."/>
            <person name="Labutti K."/>
            <person name="Lipzen A."/>
            <person name="Makela M.R."/>
            <person name="Sandor L."/>
            <person name="Spatafora J.W."/>
            <person name="Grigoriev I.V."/>
            <person name="Hibbett D.S."/>
        </authorList>
    </citation>
    <scope>NUCLEOTIDE SEQUENCE [LARGE SCALE GENOMIC DNA]</scope>
    <source>
        <strain evidence="3 4">3A-2</strain>
    </source>
</reference>
<evidence type="ECO:0000313" key="3">
    <source>
        <dbReference type="EMBL" id="OCH92020.1"/>
    </source>
</evidence>
<dbReference type="InterPro" id="IPR001357">
    <property type="entry name" value="BRCT_dom"/>
</dbReference>
<dbReference type="SUPFAM" id="SSF52113">
    <property type="entry name" value="BRCT domain"/>
    <property type="match status" value="1"/>
</dbReference>
<feature type="compositionally biased region" description="Polar residues" evidence="1">
    <location>
        <begin position="146"/>
        <end position="162"/>
    </location>
</feature>
<organism evidence="3 4">
    <name type="scientific">Obba rivulosa</name>
    <dbReference type="NCBI Taxonomy" id="1052685"/>
    <lineage>
        <taxon>Eukaryota</taxon>
        <taxon>Fungi</taxon>
        <taxon>Dikarya</taxon>
        <taxon>Basidiomycota</taxon>
        <taxon>Agaricomycotina</taxon>
        <taxon>Agaricomycetes</taxon>
        <taxon>Polyporales</taxon>
        <taxon>Gelatoporiaceae</taxon>
        <taxon>Obba</taxon>
    </lineage>
</organism>
<evidence type="ECO:0000256" key="1">
    <source>
        <dbReference type="SAM" id="MobiDB-lite"/>
    </source>
</evidence>
<name>A0A8E2DKZ3_9APHY</name>
<feature type="domain" description="BRCT" evidence="2">
    <location>
        <begin position="191"/>
        <end position="285"/>
    </location>
</feature>
<dbReference type="CDD" id="cd17716">
    <property type="entry name" value="BRCT_microcephalin_rpt1"/>
    <property type="match status" value="1"/>
</dbReference>
<proteinExistence type="predicted"/>
<keyword evidence="4" id="KW-1185">Reference proteome</keyword>
<feature type="region of interest" description="Disordered" evidence="1">
    <location>
        <begin position="304"/>
        <end position="374"/>
    </location>
</feature>